<protein>
    <submittedName>
        <fullName evidence="3">TlpA family protein disulfide reductase</fullName>
    </submittedName>
</protein>
<dbReference type="SUPFAM" id="SSF52833">
    <property type="entry name" value="Thioredoxin-like"/>
    <property type="match status" value="1"/>
</dbReference>
<feature type="domain" description="Thioredoxin" evidence="2">
    <location>
        <begin position="70"/>
        <end position="203"/>
    </location>
</feature>
<dbReference type="InterPro" id="IPR017937">
    <property type="entry name" value="Thioredoxin_CS"/>
</dbReference>
<dbReference type="RefSeq" id="WP_202780527.1">
    <property type="nucleotide sequence ID" value="NZ_CP065425.1"/>
</dbReference>
<keyword evidence="1" id="KW-1015">Disulfide bond</keyword>
<sequence>MLKKIIPLAIILILVGVMVVQAVEKDKEVQNVKKGKTMSADDSNQALDKLYNDIMSSQIEEPEQDPEEGLDIGLKAPMFELQTLEGKTMKLSDLKGKKTLLNFFATWCTPCKTEMPLLEKFSVKHKNDLNIIAINIDPRANVKKYVKKLGLTFPILIDEKGKVNENYQVIAIPTTFLLNEKGIIINKHIGELNGDQLKNMLKP</sequence>
<dbReference type="PROSITE" id="PS51352">
    <property type="entry name" value="THIOREDOXIN_2"/>
    <property type="match status" value="1"/>
</dbReference>
<accession>A0ABX7E6B2</accession>
<dbReference type="InterPro" id="IPR036249">
    <property type="entry name" value="Thioredoxin-like_sf"/>
</dbReference>
<proteinExistence type="predicted"/>
<evidence type="ECO:0000259" key="2">
    <source>
        <dbReference type="PROSITE" id="PS51352"/>
    </source>
</evidence>
<evidence type="ECO:0000256" key="1">
    <source>
        <dbReference type="ARBA" id="ARBA00023157"/>
    </source>
</evidence>
<evidence type="ECO:0000313" key="4">
    <source>
        <dbReference type="Proteomes" id="UP000595691"/>
    </source>
</evidence>
<dbReference type="Pfam" id="PF00578">
    <property type="entry name" value="AhpC-TSA"/>
    <property type="match status" value="1"/>
</dbReference>
<dbReference type="PANTHER" id="PTHR42852:SF1">
    <property type="entry name" value="THIOREDOXIN-LIKE PROTEIN YNEN"/>
    <property type="match status" value="1"/>
</dbReference>
<dbReference type="Proteomes" id="UP000595691">
    <property type="component" value="Chromosome"/>
</dbReference>
<dbReference type="InterPro" id="IPR000866">
    <property type="entry name" value="AhpC/TSA"/>
</dbReference>
<dbReference type="CDD" id="cd02966">
    <property type="entry name" value="TlpA_like_family"/>
    <property type="match status" value="1"/>
</dbReference>
<organism evidence="3 4">
    <name type="scientific">Heyndrickxia vini</name>
    <dbReference type="NCBI Taxonomy" id="1476025"/>
    <lineage>
        <taxon>Bacteria</taxon>
        <taxon>Bacillati</taxon>
        <taxon>Bacillota</taxon>
        <taxon>Bacilli</taxon>
        <taxon>Bacillales</taxon>
        <taxon>Bacillaceae</taxon>
        <taxon>Heyndrickxia</taxon>
    </lineage>
</organism>
<gene>
    <name evidence="3" type="ORF">I5776_10380</name>
</gene>
<dbReference type="PANTHER" id="PTHR42852">
    <property type="entry name" value="THIOL:DISULFIDE INTERCHANGE PROTEIN DSBE"/>
    <property type="match status" value="1"/>
</dbReference>
<dbReference type="InterPro" id="IPR050553">
    <property type="entry name" value="Thioredoxin_ResA/DsbE_sf"/>
</dbReference>
<dbReference type="EMBL" id="CP065425">
    <property type="protein sequence ID" value="QQZ11258.1"/>
    <property type="molecule type" value="Genomic_DNA"/>
</dbReference>
<dbReference type="PROSITE" id="PS00194">
    <property type="entry name" value="THIOREDOXIN_1"/>
    <property type="match status" value="1"/>
</dbReference>
<dbReference type="InterPro" id="IPR013766">
    <property type="entry name" value="Thioredoxin_domain"/>
</dbReference>
<evidence type="ECO:0000313" key="3">
    <source>
        <dbReference type="EMBL" id="QQZ11258.1"/>
    </source>
</evidence>
<dbReference type="Gene3D" id="3.40.30.10">
    <property type="entry name" value="Glutaredoxin"/>
    <property type="match status" value="1"/>
</dbReference>
<name>A0ABX7E6B2_9BACI</name>
<keyword evidence="4" id="KW-1185">Reference proteome</keyword>
<reference evidence="3 4" key="1">
    <citation type="submission" date="2020-11" db="EMBL/GenBank/DDBJ databases">
        <title>Taxonomic evaluation of the Bacillus sporothermodurans group of bacteria based on whole genome sequences.</title>
        <authorList>
            <person name="Fiedler G."/>
            <person name="Herbstmann A.-D."/>
            <person name="Doll E."/>
            <person name="Wenning M."/>
            <person name="Brinks E."/>
            <person name="Kabisch J."/>
            <person name="Breitenwieser F."/>
            <person name="Lappann M."/>
            <person name="Boehnlein C."/>
            <person name="Franz C."/>
        </authorList>
    </citation>
    <scope>NUCLEOTIDE SEQUENCE [LARGE SCALE GENOMIC DNA]</scope>
    <source>
        <strain evidence="3 4">JCM 19841</strain>
    </source>
</reference>